<dbReference type="FunFam" id="1.10.238.150:FF:000001">
    <property type="entry name" value="Dishevelled associated activator of morphogenesis 1"/>
    <property type="match status" value="1"/>
</dbReference>
<comment type="caution">
    <text evidence="5">The sequence shown here is derived from an EMBL/GenBank/DDBJ whole genome shotgun (WGS) entry which is preliminary data.</text>
</comment>
<proteinExistence type="predicted"/>
<dbReference type="PROSITE" id="PS51231">
    <property type="entry name" value="DAD"/>
    <property type="match status" value="1"/>
</dbReference>
<feature type="compositionally biased region" description="Low complexity" evidence="2">
    <location>
        <begin position="164"/>
        <end position="194"/>
    </location>
</feature>
<dbReference type="InterPro" id="IPR015425">
    <property type="entry name" value="FH2_Formin"/>
</dbReference>
<dbReference type="SUPFAM" id="SSF48371">
    <property type="entry name" value="ARM repeat"/>
    <property type="match status" value="1"/>
</dbReference>
<protein>
    <submittedName>
        <fullName evidence="5">Uncharacterized protein</fullName>
    </submittedName>
</protein>
<dbReference type="PANTHER" id="PTHR45725:SF16">
    <property type="entry name" value="DISHEVELED-ASSOCIATED ACTIVATOR OF MORPHOGENESIS 1"/>
    <property type="match status" value="1"/>
</dbReference>
<gene>
    <name evidence="5" type="ORF">NHX12_015907</name>
</gene>
<feature type="region of interest" description="Disordered" evidence="2">
    <location>
        <begin position="116"/>
        <end position="238"/>
    </location>
</feature>
<feature type="compositionally biased region" description="Basic and acidic residues" evidence="2">
    <location>
        <begin position="581"/>
        <end position="608"/>
    </location>
</feature>
<dbReference type="Proteomes" id="UP001148018">
    <property type="component" value="Unassembled WGS sequence"/>
</dbReference>
<feature type="domain" description="DAD" evidence="3">
    <location>
        <begin position="617"/>
        <end position="649"/>
    </location>
</feature>
<dbReference type="SMART" id="SM00498">
    <property type="entry name" value="FH2"/>
    <property type="match status" value="1"/>
</dbReference>
<dbReference type="Gene3D" id="1.10.238.150">
    <property type="entry name" value="Formin, FH3 diaphanous domain"/>
    <property type="match status" value="1"/>
</dbReference>
<evidence type="ECO:0000259" key="3">
    <source>
        <dbReference type="PROSITE" id="PS51231"/>
    </source>
</evidence>
<accession>A0A9Q0D8K7</accession>
<dbReference type="GO" id="GO:0003779">
    <property type="term" value="F:actin binding"/>
    <property type="evidence" value="ECO:0007669"/>
    <property type="project" value="InterPro"/>
</dbReference>
<dbReference type="EMBL" id="JANIIK010001592">
    <property type="protein sequence ID" value="KAJ3582077.1"/>
    <property type="molecule type" value="Genomic_DNA"/>
</dbReference>
<dbReference type="Pfam" id="PF06367">
    <property type="entry name" value="Drf_FH3"/>
    <property type="match status" value="1"/>
</dbReference>
<evidence type="ECO:0000259" key="4">
    <source>
        <dbReference type="PROSITE" id="PS51444"/>
    </source>
</evidence>
<dbReference type="InterPro" id="IPR016024">
    <property type="entry name" value="ARM-type_fold"/>
</dbReference>
<dbReference type="PANTHER" id="PTHR45725">
    <property type="entry name" value="FORMIN HOMOLOGY 2 FAMILY MEMBER"/>
    <property type="match status" value="1"/>
</dbReference>
<dbReference type="GO" id="GO:0001725">
    <property type="term" value="C:stress fiber"/>
    <property type="evidence" value="ECO:0007669"/>
    <property type="project" value="TreeGrafter"/>
</dbReference>
<evidence type="ECO:0000313" key="5">
    <source>
        <dbReference type="EMBL" id="KAJ3582077.1"/>
    </source>
</evidence>
<evidence type="ECO:0000256" key="1">
    <source>
        <dbReference type="SAM" id="Coils"/>
    </source>
</evidence>
<dbReference type="InterPro" id="IPR042201">
    <property type="entry name" value="FH2_Formin_sf"/>
</dbReference>
<keyword evidence="6" id="KW-1185">Reference proteome</keyword>
<dbReference type="Pfam" id="PF02181">
    <property type="entry name" value="FH2"/>
    <property type="match status" value="2"/>
</dbReference>
<feature type="compositionally biased region" description="Basic and acidic residues" evidence="2">
    <location>
        <begin position="116"/>
        <end position="135"/>
    </location>
</feature>
<evidence type="ECO:0000256" key="2">
    <source>
        <dbReference type="SAM" id="MobiDB-lite"/>
    </source>
</evidence>
<dbReference type="InterPro" id="IPR051425">
    <property type="entry name" value="Formin_Homology"/>
</dbReference>
<feature type="compositionally biased region" description="Pro residues" evidence="2">
    <location>
        <begin position="195"/>
        <end position="220"/>
    </location>
</feature>
<dbReference type="OrthoDB" id="1104827at2759"/>
<feature type="region of interest" description="Disordered" evidence="2">
    <location>
        <begin position="577"/>
        <end position="625"/>
    </location>
</feature>
<feature type="compositionally biased region" description="Basic and acidic residues" evidence="2">
    <location>
        <begin position="658"/>
        <end position="669"/>
    </location>
</feature>
<feature type="domain" description="FH2" evidence="4">
    <location>
        <begin position="229"/>
        <end position="657"/>
    </location>
</feature>
<organism evidence="5 6">
    <name type="scientific">Muraenolepis orangiensis</name>
    <name type="common">Patagonian moray cod</name>
    <dbReference type="NCBI Taxonomy" id="630683"/>
    <lineage>
        <taxon>Eukaryota</taxon>
        <taxon>Metazoa</taxon>
        <taxon>Chordata</taxon>
        <taxon>Craniata</taxon>
        <taxon>Vertebrata</taxon>
        <taxon>Euteleostomi</taxon>
        <taxon>Actinopterygii</taxon>
        <taxon>Neopterygii</taxon>
        <taxon>Teleostei</taxon>
        <taxon>Neoteleostei</taxon>
        <taxon>Acanthomorphata</taxon>
        <taxon>Zeiogadaria</taxon>
        <taxon>Gadariae</taxon>
        <taxon>Gadiformes</taxon>
        <taxon>Muraenolepidoidei</taxon>
        <taxon>Muraenolepididae</taxon>
        <taxon>Muraenolepis</taxon>
    </lineage>
</organism>
<sequence length="669" mass="76273">MLRNDDELALAKRFEAVHIDTKSATQVFDLIRKRMNHTEAHPHFMSVLHHCLLMPHKRSGNTVQYWLLLDRIVQQMVLQNDKGHDPDATPLENFNVKNVVRMLVNENEVKQWKEQAETMRKEHHELQQKFDKKEPAAGGADVPPPPAQHQAGQHGSWGPPSAPGPSRRAPVSAPSAQLRDSPPSSPASGGHDAPAPSPASPRRTPPSPGAHGPGDPPPPGGLLGSSVKKKNIPQPSNALKSFNWNKLAENKLEGTVWMDVDDAKVFKVLDLQDIEKTFSAYQRQQDFFMVNNSKQKEAEDETGSTRKVKELSIIDGRRAQNCNILLSRLKLSNEEMKRAILTMDEQEDLPKDMLEQMLKFVPEKSDVDLLEEHKHELERMAKPDRFFYEMSRINHYQQRLQSLYFKKKFAERVAELKPKVEALTKASKEVLHSRNLKQLLEVVLAFGNYMNKGQRGNAYGFKHRQDDLQCVPEAAKVNMTELEKDITNLRSGLKSVESELEFQKKRPQEAGDKFVSVVSQFIAVASFSFSDVEDSLAEAKELFTRAVKHFGEDPSKMQPDEFFGIFDQFLQSFSEAQQENENIRKRKEEEERRAKMEAQLKEQREKERKARKAKANGEDDGGEFDDLVSALRSGEVFDKDLSKMKRNRKRINSQTTDSGRERPVTKLNF</sequence>
<evidence type="ECO:0000313" key="6">
    <source>
        <dbReference type="Proteomes" id="UP001148018"/>
    </source>
</evidence>
<name>A0A9Q0D8K7_9TELE</name>
<dbReference type="SUPFAM" id="SSF101447">
    <property type="entry name" value="Formin homology 2 domain (FH2 domain)"/>
    <property type="match status" value="1"/>
</dbReference>
<dbReference type="AlphaFoldDB" id="A0A9Q0D8K7"/>
<keyword evidence="1" id="KW-0175">Coiled coil</keyword>
<dbReference type="InterPro" id="IPR014767">
    <property type="entry name" value="DAD_dom"/>
</dbReference>
<feature type="region of interest" description="Disordered" evidence="2">
    <location>
        <begin position="639"/>
        <end position="669"/>
    </location>
</feature>
<dbReference type="PROSITE" id="PS51444">
    <property type="entry name" value="FH2"/>
    <property type="match status" value="1"/>
</dbReference>
<reference evidence="5" key="1">
    <citation type="submission" date="2022-07" db="EMBL/GenBank/DDBJ databases">
        <title>Chromosome-level genome of Muraenolepis orangiensis.</title>
        <authorList>
            <person name="Kim J."/>
        </authorList>
    </citation>
    <scope>NUCLEOTIDE SEQUENCE</scope>
    <source>
        <strain evidence="5">KU_S4_2022</strain>
        <tissue evidence="5">Muscle</tissue>
    </source>
</reference>
<dbReference type="InterPro" id="IPR010472">
    <property type="entry name" value="FH3_dom"/>
</dbReference>
<feature type="coiled-coil region" evidence="1">
    <location>
        <begin position="479"/>
        <end position="506"/>
    </location>
</feature>
<dbReference type="Gene3D" id="1.20.58.2220">
    <property type="entry name" value="Formin, FH2 domain"/>
    <property type="match status" value="2"/>
</dbReference>